<reference evidence="1 2" key="1">
    <citation type="submission" date="2016-03" db="EMBL/GenBank/DDBJ databases">
        <title>Trachymyrmex septentrionalis WGS genome.</title>
        <authorList>
            <person name="Nygaard S."/>
            <person name="Hu H."/>
            <person name="Boomsma J."/>
            <person name="Zhang G."/>
        </authorList>
    </citation>
    <scope>NUCLEOTIDE SEQUENCE [LARGE SCALE GENOMIC DNA]</scope>
    <source>
        <strain evidence="1">Tsep2-gDNA-1</strain>
        <tissue evidence="1">Whole body</tissue>
    </source>
</reference>
<dbReference type="Proteomes" id="UP000078541">
    <property type="component" value="Unassembled WGS sequence"/>
</dbReference>
<evidence type="ECO:0000313" key="1">
    <source>
        <dbReference type="EMBL" id="KYN39254.1"/>
    </source>
</evidence>
<dbReference type="AlphaFoldDB" id="A0A151JWW7"/>
<protein>
    <recommendedName>
        <fullName evidence="3">Reverse transcriptase domain-containing protein</fullName>
    </recommendedName>
</protein>
<gene>
    <name evidence="1" type="ORF">ALC56_06363</name>
</gene>
<organism evidence="1 2">
    <name type="scientific">Trachymyrmex septentrionalis</name>
    <dbReference type="NCBI Taxonomy" id="34720"/>
    <lineage>
        <taxon>Eukaryota</taxon>
        <taxon>Metazoa</taxon>
        <taxon>Ecdysozoa</taxon>
        <taxon>Arthropoda</taxon>
        <taxon>Hexapoda</taxon>
        <taxon>Insecta</taxon>
        <taxon>Pterygota</taxon>
        <taxon>Neoptera</taxon>
        <taxon>Endopterygota</taxon>
        <taxon>Hymenoptera</taxon>
        <taxon>Apocrita</taxon>
        <taxon>Aculeata</taxon>
        <taxon>Formicoidea</taxon>
        <taxon>Formicidae</taxon>
        <taxon>Myrmicinae</taxon>
        <taxon>Trachymyrmex</taxon>
    </lineage>
</organism>
<accession>A0A151JWW7</accession>
<evidence type="ECO:0008006" key="3">
    <source>
        <dbReference type="Google" id="ProtNLM"/>
    </source>
</evidence>
<name>A0A151JWW7_9HYME</name>
<proteinExistence type="predicted"/>
<evidence type="ECO:0000313" key="2">
    <source>
        <dbReference type="Proteomes" id="UP000078541"/>
    </source>
</evidence>
<keyword evidence="2" id="KW-1185">Reference proteome</keyword>
<sequence>MILEHSLITASNYICRPDYLLDGQLAFQNTRKFTKYIHKIKFYFKTWKLSINFNKCKTISFKSLLLYANSNIESSRNDIDAKIILHKNIVKYLGINFDERLHYKMHIDIQLRKETQTFMGLRKLFYFKYLTTF</sequence>
<dbReference type="EMBL" id="KQ981618">
    <property type="protein sequence ID" value="KYN39254.1"/>
    <property type="molecule type" value="Genomic_DNA"/>
</dbReference>